<dbReference type="Pfam" id="PF00001">
    <property type="entry name" value="7tm_1"/>
    <property type="match status" value="1"/>
</dbReference>
<feature type="transmembrane region" description="Helical" evidence="6">
    <location>
        <begin position="158"/>
        <end position="178"/>
    </location>
</feature>
<dbReference type="InterPro" id="IPR000276">
    <property type="entry name" value="GPCR_Rhodpsn"/>
</dbReference>
<dbReference type="Proteomes" id="UP000267029">
    <property type="component" value="Unassembled WGS sequence"/>
</dbReference>
<feature type="transmembrane region" description="Helical" evidence="6">
    <location>
        <begin position="392"/>
        <end position="416"/>
    </location>
</feature>
<evidence type="ECO:0000256" key="4">
    <source>
        <dbReference type="ARBA" id="ARBA00023136"/>
    </source>
</evidence>
<feature type="transmembrane region" description="Helical" evidence="6">
    <location>
        <begin position="116"/>
        <end position="137"/>
    </location>
</feature>
<feature type="transmembrane region" description="Helical" evidence="6">
    <location>
        <begin position="232"/>
        <end position="255"/>
    </location>
</feature>
<keyword evidence="3 6" id="KW-1133">Transmembrane helix</keyword>
<feature type="transmembrane region" description="Helical" evidence="6">
    <location>
        <begin position="37"/>
        <end position="65"/>
    </location>
</feature>
<sequence>MPNESGTTISLPSSTGALLFPVEEARNPVEENDMDLLMARLICTQILMPIVSFVGIAGNVLNIVVLTTTTMRSSTSCYLCAVAVYDLLYSLTGLPLTLRTYASLEMSATYMNALTYILPLGNMWSNITTWLTCAFTIERFIAISTPIRSRKNSSIRRTRFNIVFVSLITALITLPDFFERKIHEAWRTCYHDLRQRTPPSGPEDKCVEVFYAFEPTWIGEQLDRFGWSYANVALFVFIPLIILAIFNALLIKSVIQAHHERDKMLANLAQLKFDRNVQLEPMERSEPIRSELVWRKWWITRQFERQHSSRENTTGPLKYSKSHKETHSTENASTTETTKGVCDTTSEVFTPVPCESQSRAKTRCCRCRKRNPHQKIDNSLLRLSSHQDKQSITIMLIAVVVVFCVLSAPSAVIHIIRTWFKPSDVRLKICGNVSNLLLMLNAAMNFFLYSLFSARFRHSFRMLLKRRRC</sequence>
<dbReference type="STRING" id="53468.A0A0R3U2P0"/>
<proteinExistence type="predicted"/>
<protein>
    <recommendedName>
        <fullName evidence="7">G-protein coupled receptors family 1 profile domain-containing protein</fullName>
    </recommendedName>
</protein>
<dbReference type="PROSITE" id="PS50262">
    <property type="entry name" value="G_PROTEIN_RECEP_F1_2"/>
    <property type="match status" value="1"/>
</dbReference>
<evidence type="ECO:0000259" key="7">
    <source>
        <dbReference type="PROSITE" id="PS50262"/>
    </source>
</evidence>
<dbReference type="GO" id="GO:0004930">
    <property type="term" value="F:G protein-coupled receptor activity"/>
    <property type="evidence" value="ECO:0007669"/>
    <property type="project" value="InterPro"/>
</dbReference>
<feature type="transmembrane region" description="Helical" evidence="6">
    <location>
        <begin position="436"/>
        <end position="456"/>
    </location>
</feature>
<dbReference type="InterPro" id="IPR017452">
    <property type="entry name" value="GPCR_Rhodpsn_7TM"/>
</dbReference>
<dbReference type="EMBL" id="UXSR01000072">
    <property type="protein sequence ID" value="VDD74752.1"/>
    <property type="molecule type" value="Genomic_DNA"/>
</dbReference>
<evidence type="ECO:0000313" key="8">
    <source>
        <dbReference type="EMBL" id="VDD74752.1"/>
    </source>
</evidence>
<dbReference type="InterPro" id="IPR052954">
    <property type="entry name" value="GPCR-Ligand_Int"/>
</dbReference>
<name>A0A0R3U2P0_MESCO</name>
<keyword evidence="9" id="KW-1185">Reference proteome</keyword>
<dbReference type="GO" id="GO:0016020">
    <property type="term" value="C:membrane"/>
    <property type="evidence" value="ECO:0007669"/>
    <property type="project" value="UniProtKB-SubCell"/>
</dbReference>
<keyword evidence="2 6" id="KW-0812">Transmembrane</keyword>
<dbReference type="PANTHER" id="PTHR46641">
    <property type="entry name" value="FMRFAMIDE RECEPTOR-RELATED"/>
    <property type="match status" value="1"/>
</dbReference>
<comment type="subcellular location">
    <subcellularLocation>
        <location evidence="1">Membrane</location>
    </subcellularLocation>
</comment>
<evidence type="ECO:0000313" key="9">
    <source>
        <dbReference type="Proteomes" id="UP000267029"/>
    </source>
</evidence>
<evidence type="ECO:0000256" key="2">
    <source>
        <dbReference type="ARBA" id="ARBA00022692"/>
    </source>
</evidence>
<dbReference type="Gene3D" id="1.20.1070.10">
    <property type="entry name" value="Rhodopsin 7-helix transmembrane proteins"/>
    <property type="match status" value="1"/>
</dbReference>
<dbReference type="PANTHER" id="PTHR46641:SF2">
    <property type="entry name" value="FMRFAMIDE RECEPTOR"/>
    <property type="match status" value="1"/>
</dbReference>
<feature type="transmembrane region" description="Helical" evidence="6">
    <location>
        <begin position="77"/>
        <end position="96"/>
    </location>
</feature>
<dbReference type="OrthoDB" id="10011262at2759"/>
<accession>A0A0R3U2P0</accession>
<evidence type="ECO:0000256" key="6">
    <source>
        <dbReference type="SAM" id="Phobius"/>
    </source>
</evidence>
<gene>
    <name evidence="8" type="ORF">MCOS_LOCUS755</name>
</gene>
<dbReference type="SUPFAM" id="SSF81321">
    <property type="entry name" value="Family A G protein-coupled receptor-like"/>
    <property type="match status" value="1"/>
</dbReference>
<feature type="region of interest" description="Disordered" evidence="5">
    <location>
        <begin position="309"/>
        <end position="337"/>
    </location>
</feature>
<dbReference type="PRINTS" id="PR00237">
    <property type="entry name" value="GPCRRHODOPSN"/>
</dbReference>
<evidence type="ECO:0000256" key="3">
    <source>
        <dbReference type="ARBA" id="ARBA00022989"/>
    </source>
</evidence>
<organism evidence="8 9">
    <name type="scientific">Mesocestoides corti</name>
    <name type="common">Flatworm</name>
    <dbReference type="NCBI Taxonomy" id="53468"/>
    <lineage>
        <taxon>Eukaryota</taxon>
        <taxon>Metazoa</taxon>
        <taxon>Spiralia</taxon>
        <taxon>Lophotrochozoa</taxon>
        <taxon>Platyhelminthes</taxon>
        <taxon>Cestoda</taxon>
        <taxon>Eucestoda</taxon>
        <taxon>Cyclophyllidea</taxon>
        <taxon>Mesocestoididae</taxon>
        <taxon>Mesocestoides</taxon>
    </lineage>
</organism>
<reference evidence="8 9" key="1">
    <citation type="submission" date="2018-10" db="EMBL/GenBank/DDBJ databases">
        <authorList>
            <consortium name="Pathogen Informatics"/>
        </authorList>
    </citation>
    <scope>NUCLEOTIDE SEQUENCE [LARGE SCALE GENOMIC DNA]</scope>
</reference>
<evidence type="ECO:0000256" key="1">
    <source>
        <dbReference type="ARBA" id="ARBA00004370"/>
    </source>
</evidence>
<dbReference type="AlphaFoldDB" id="A0A0R3U2P0"/>
<evidence type="ECO:0000256" key="5">
    <source>
        <dbReference type="SAM" id="MobiDB-lite"/>
    </source>
</evidence>
<dbReference type="SMART" id="SM01381">
    <property type="entry name" value="7TM_GPCR_Srsx"/>
    <property type="match status" value="1"/>
</dbReference>
<keyword evidence="4 6" id="KW-0472">Membrane</keyword>
<feature type="domain" description="G-protein coupled receptors family 1 profile" evidence="7">
    <location>
        <begin position="58"/>
        <end position="449"/>
    </location>
</feature>
<dbReference type="CDD" id="cd14978">
    <property type="entry name" value="7tmA_FMRFamide_R-like"/>
    <property type="match status" value="1"/>
</dbReference>